<evidence type="ECO:0000256" key="10">
    <source>
        <dbReference type="ARBA" id="ARBA00022840"/>
    </source>
</evidence>
<dbReference type="InterPro" id="IPR050980">
    <property type="entry name" value="2C_sensor_his_kinase"/>
</dbReference>
<dbReference type="Gene3D" id="3.30.565.10">
    <property type="entry name" value="Histidine kinase-like ATPase, C-terminal domain"/>
    <property type="match status" value="1"/>
</dbReference>
<organism evidence="16 17">
    <name type="scientific">Streptomyces lienomycini</name>
    <dbReference type="NCBI Taxonomy" id="284035"/>
    <lineage>
        <taxon>Bacteria</taxon>
        <taxon>Bacillati</taxon>
        <taxon>Actinomycetota</taxon>
        <taxon>Actinomycetes</taxon>
        <taxon>Kitasatosporales</taxon>
        <taxon>Streptomycetaceae</taxon>
        <taxon>Streptomyces</taxon>
    </lineage>
</organism>
<feature type="domain" description="HAMP" evidence="15">
    <location>
        <begin position="167"/>
        <end position="219"/>
    </location>
</feature>
<sequence length="446" mass="46372">MRRALAGIALAVTSMVALSFLIPLALLVREQARDRVTTAAEQRASALSPVLALTTRRADVQQAVAELGSADQLVVRLPDGGFVGTPHAPEEALDRAVRGRETLAVDTPDGWAYLQPVVLRGERVAVVEAYVPAADLTRGVAASWGVMALLAVGLVGGSVLVADRLGARVVRSSRSLKRASLALGSGDLGVRVEPDGPPELQEAGAAFNTMADRVVDLLAVERELVADLSHRLRTPLTALYLEADRMGATPSARRVTEAAGQLESELDSIIAAARTPLASAQLAGAGAGTAKPCDVAEVVAMRLDFWSVLATQQERPFERSLTPRPTPVAFPEDDLAAVVDALIGNVFRHTPQGTRFVVRVERQDRHVYLTVDDAGPGVADPGAALTRGVSVGGSTGLGLDIVARAARTADGELTITRAPLGGARVRVSFVLTGADAAGGASGGGER</sequence>
<dbReference type="InterPro" id="IPR003594">
    <property type="entry name" value="HATPase_dom"/>
</dbReference>
<dbReference type="Pfam" id="PF02518">
    <property type="entry name" value="HATPase_c"/>
    <property type="match status" value="1"/>
</dbReference>
<dbReference type="SMART" id="SM00387">
    <property type="entry name" value="HATPase_c"/>
    <property type="match status" value="1"/>
</dbReference>
<evidence type="ECO:0000256" key="7">
    <source>
        <dbReference type="ARBA" id="ARBA00022692"/>
    </source>
</evidence>
<dbReference type="EMBL" id="JBHSJO010000001">
    <property type="protein sequence ID" value="MFC5013625.1"/>
    <property type="molecule type" value="Genomic_DNA"/>
</dbReference>
<evidence type="ECO:0000256" key="5">
    <source>
        <dbReference type="ARBA" id="ARBA00022553"/>
    </source>
</evidence>
<dbReference type="PANTHER" id="PTHR44936:SF9">
    <property type="entry name" value="SENSOR PROTEIN CREC"/>
    <property type="match status" value="1"/>
</dbReference>
<dbReference type="PROSITE" id="PS50109">
    <property type="entry name" value="HIS_KIN"/>
    <property type="match status" value="1"/>
</dbReference>
<evidence type="ECO:0000256" key="2">
    <source>
        <dbReference type="ARBA" id="ARBA00004651"/>
    </source>
</evidence>
<evidence type="ECO:0000256" key="3">
    <source>
        <dbReference type="ARBA" id="ARBA00012438"/>
    </source>
</evidence>
<evidence type="ECO:0000313" key="17">
    <source>
        <dbReference type="Proteomes" id="UP001595855"/>
    </source>
</evidence>
<dbReference type="InterPro" id="IPR036097">
    <property type="entry name" value="HisK_dim/P_sf"/>
</dbReference>
<protein>
    <recommendedName>
        <fullName evidence="3">histidine kinase</fullName>
        <ecNumber evidence="3">2.7.13.3</ecNumber>
    </recommendedName>
</protein>
<dbReference type="EC" id="2.7.13.3" evidence="3"/>
<keyword evidence="5" id="KW-0597">Phosphoprotein</keyword>
<comment type="subcellular location">
    <subcellularLocation>
        <location evidence="2">Cell membrane</location>
        <topology evidence="2">Multi-pass membrane protein</topology>
    </subcellularLocation>
</comment>
<dbReference type="CDD" id="cd06225">
    <property type="entry name" value="HAMP"/>
    <property type="match status" value="1"/>
</dbReference>
<dbReference type="SMART" id="SM00388">
    <property type="entry name" value="HisKA"/>
    <property type="match status" value="1"/>
</dbReference>
<gene>
    <name evidence="16" type="ORF">ACFPRC_01900</name>
</gene>
<evidence type="ECO:0000256" key="6">
    <source>
        <dbReference type="ARBA" id="ARBA00022679"/>
    </source>
</evidence>
<dbReference type="PROSITE" id="PS50885">
    <property type="entry name" value="HAMP"/>
    <property type="match status" value="1"/>
</dbReference>
<dbReference type="Proteomes" id="UP001595855">
    <property type="component" value="Unassembled WGS sequence"/>
</dbReference>
<dbReference type="SUPFAM" id="SSF55874">
    <property type="entry name" value="ATPase domain of HSP90 chaperone/DNA topoisomerase II/histidine kinase"/>
    <property type="match status" value="1"/>
</dbReference>
<evidence type="ECO:0000256" key="9">
    <source>
        <dbReference type="ARBA" id="ARBA00022777"/>
    </source>
</evidence>
<keyword evidence="17" id="KW-1185">Reference proteome</keyword>
<evidence type="ECO:0000256" key="12">
    <source>
        <dbReference type="ARBA" id="ARBA00023012"/>
    </source>
</evidence>
<name>A0ABV9WNX6_9ACTN</name>
<evidence type="ECO:0000259" key="15">
    <source>
        <dbReference type="PROSITE" id="PS50885"/>
    </source>
</evidence>
<dbReference type="RefSeq" id="WP_271413520.1">
    <property type="nucleotide sequence ID" value="NZ_BAAATN010000003.1"/>
</dbReference>
<evidence type="ECO:0000259" key="14">
    <source>
        <dbReference type="PROSITE" id="PS50109"/>
    </source>
</evidence>
<evidence type="ECO:0000256" key="8">
    <source>
        <dbReference type="ARBA" id="ARBA00022741"/>
    </source>
</evidence>
<dbReference type="SMART" id="SM00304">
    <property type="entry name" value="HAMP"/>
    <property type="match status" value="1"/>
</dbReference>
<keyword evidence="6" id="KW-0808">Transferase</keyword>
<dbReference type="PANTHER" id="PTHR44936">
    <property type="entry name" value="SENSOR PROTEIN CREC"/>
    <property type="match status" value="1"/>
</dbReference>
<dbReference type="InterPro" id="IPR003661">
    <property type="entry name" value="HisK_dim/P_dom"/>
</dbReference>
<keyword evidence="13" id="KW-0472">Membrane</keyword>
<dbReference type="InterPro" id="IPR036890">
    <property type="entry name" value="HATPase_C_sf"/>
</dbReference>
<keyword evidence="8" id="KW-0547">Nucleotide-binding</keyword>
<dbReference type="Gene3D" id="1.10.287.130">
    <property type="match status" value="1"/>
</dbReference>
<feature type="transmembrane region" description="Helical" evidence="13">
    <location>
        <begin position="141"/>
        <end position="162"/>
    </location>
</feature>
<keyword evidence="12" id="KW-0902">Two-component regulatory system</keyword>
<dbReference type="SUPFAM" id="SSF47384">
    <property type="entry name" value="Homodimeric domain of signal transducing histidine kinase"/>
    <property type="match status" value="1"/>
</dbReference>
<comment type="caution">
    <text evidence="16">The sequence shown here is derived from an EMBL/GenBank/DDBJ whole genome shotgun (WGS) entry which is preliminary data.</text>
</comment>
<comment type="catalytic activity">
    <reaction evidence="1">
        <text>ATP + protein L-histidine = ADP + protein N-phospho-L-histidine.</text>
        <dbReference type="EC" id="2.7.13.3"/>
    </reaction>
</comment>
<dbReference type="Pfam" id="PF00672">
    <property type="entry name" value="HAMP"/>
    <property type="match status" value="1"/>
</dbReference>
<evidence type="ECO:0000313" key="16">
    <source>
        <dbReference type="EMBL" id="MFC5013625.1"/>
    </source>
</evidence>
<dbReference type="InterPro" id="IPR005467">
    <property type="entry name" value="His_kinase_dom"/>
</dbReference>
<evidence type="ECO:0000256" key="4">
    <source>
        <dbReference type="ARBA" id="ARBA00022475"/>
    </source>
</evidence>
<evidence type="ECO:0000256" key="11">
    <source>
        <dbReference type="ARBA" id="ARBA00022989"/>
    </source>
</evidence>
<feature type="domain" description="Histidine kinase" evidence="14">
    <location>
        <begin position="227"/>
        <end position="433"/>
    </location>
</feature>
<proteinExistence type="predicted"/>
<dbReference type="CDD" id="cd00082">
    <property type="entry name" value="HisKA"/>
    <property type="match status" value="1"/>
</dbReference>
<dbReference type="InterPro" id="IPR003660">
    <property type="entry name" value="HAMP_dom"/>
</dbReference>
<evidence type="ECO:0000256" key="1">
    <source>
        <dbReference type="ARBA" id="ARBA00000085"/>
    </source>
</evidence>
<keyword evidence="11 13" id="KW-1133">Transmembrane helix</keyword>
<evidence type="ECO:0000256" key="13">
    <source>
        <dbReference type="SAM" id="Phobius"/>
    </source>
</evidence>
<keyword evidence="4" id="KW-1003">Cell membrane</keyword>
<accession>A0ABV9WNX6</accession>
<keyword evidence="9" id="KW-0418">Kinase</keyword>
<reference evidence="17" key="1">
    <citation type="journal article" date="2019" name="Int. J. Syst. Evol. Microbiol.">
        <title>The Global Catalogue of Microorganisms (GCM) 10K type strain sequencing project: providing services to taxonomists for standard genome sequencing and annotation.</title>
        <authorList>
            <consortium name="The Broad Institute Genomics Platform"/>
            <consortium name="The Broad Institute Genome Sequencing Center for Infectious Disease"/>
            <person name="Wu L."/>
            <person name="Ma J."/>
        </authorList>
    </citation>
    <scope>NUCLEOTIDE SEQUENCE [LARGE SCALE GENOMIC DNA]</scope>
    <source>
        <strain evidence="17">CGMCC 4.1542</strain>
    </source>
</reference>
<dbReference type="GO" id="GO:0005524">
    <property type="term" value="F:ATP binding"/>
    <property type="evidence" value="ECO:0007669"/>
    <property type="project" value="UniProtKB-KW"/>
</dbReference>
<keyword evidence="7 13" id="KW-0812">Transmembrane</keyword>
<keyword evidence="10 16" id="KW-0067">ATP-binding</keyword>